<dbReference type="RefSeq" id="WP_091951981.1">
    <property type="nucleotide sequence ID" value="NZ_FOSV01000040.1"/>
</dbReference>
<evidence type="ECO:0000313" key="3">
    <source>
        <dbReference type="Proteomes" id="UP000198804"/>
    </source>
</evidence>
<proteinExistence type="predicted"/>
<evidence type="ECO:0000313" key="2">
    <source>
        <dbReference type="EMBL" id="SFM04217.1"/>
    </source>
</evidence>
<keyword evidence="3" id="KW-1185">Reference proteome</keyword>
<accession>A0A1I4MMF7</accession>
<name>A0A1I4MMF7_9HYPH</name>
<feature type="compositionally biased region" description="Polar residues" evidence="1">
    <location>
        <begin position="112"/>
        <end position="128"/>
    </location>
</feature>
<dbReference type="AlphaFoldDB" id="A0A1I4MMF7"/>
<feature type="region of interest" description="Disordered" evidence="1">
    <location>
        <begin position="105"/>
        <end position="128"/>
    </location>
</feature>
<dbReference type="EMBL" id="FOSV01000040">
    <property type="protein sequence ID" value="SFM04217.1"/>
    <property type="molecule type" value="Genomic_DNA"/>
</dbReference>
<organism evidence="2 3">
    <name type="scientific">Methylorubrum salsuginis</name>
    <dbReference type="NCBI Taxonomy" id="414703"/>
    <lineage>
        <taxon>Bacteria</taxon>
        <taxon>Pseudomonadati</taxon>
        <taxon>Pseudomonadota</taxon>
        <taxon>Alphaproteobacteria</taxon>
        <taxon>Hyphomicrobiales</taxon>
        <taxon>Methylobacteriaceae</taxon>
        <taxon>Methylorubrum</taxon>
    </lineage>
</organism>
<reference evidence="3" key="1">
    <citation type="submission" date="2016-10" db="EMBL/GenBank/DDBJ databases">
        <authorList>
            <person name="Varghese N."/>
            <person name="Submissions S."/>
        </authorList>
    </citation>
    <scope>NUCLEOTIDE SEQUENCE [LARGE SCALE GENOMIC DNA]</scope>
    <source>
        <strain evidence="3">CGMCC 1.6474</strain>
    </source>
</reference>
<sequence>MAARFRKNPPPGADALPPDRALAHACTLLAEHGFHEVARNERGDSLYLARGDDPGRLRLSNHARTPKQRRGHPEVLASLVIRQPRNPAQIAAMVEAALRDVAGGLRRRDQAASGSGSENNAKTGSGSA</sequence>
<gene>
    <name evidence="2" type="ORF">SAMN04488125_14015</name>
</gene>
<evidence type="ECO:0000256" key="1">
    <source>
        <dbReference type="SAM" id="MobiDB-lite"/>
    </source>
</evidence>
<dbReference type="Proteomes" id="UP000198804">
    <property type="component" value="Unassembled WGS sequence"/>
</dbReference>
<feature type="region of interest" description="Disordered" evidence="1">
    <location>
        <begin position="49"/>
        <end position="72"/>
    </location>
</feature>
<dbReference type="OrthoDB" id="7999834at2"/>
<protein>
    <submittedName>
        <fullName evidence="2">Uncharacterized protein</fullName>
    </submittedName>
</protein>
<feature type="compositionally biased region" description="Basic residues" evidence="1">
    <location>
        <begin position="59"/>
        <end position="70"/>
    </location>
</feature>